<reference evidence="2 3" key="1">
    <citation type="journal article" date="2021" name="BMC Genomics">
        <title>Datura genome reveals duplications of psychoactive alkaloid biosynthetic genes and high mutation rate following tissue culture.</title>
        <authorList>
            <person name="Rajewski A."/>
            <person name="Carter-House D."/>
            <person name="Stajich J."/>
            <person name="Litt A."/>
        </authorList>
    </citation>
    <scope>NUCLEOTIDE SEQUENCE [LARGE SCALE GENOMIC DNA]</scope>
    <source>
        <strain evidence="2">AR-01</strain>
    </source>
</reference>
<feature type="region of interest" description="Disordered" evidence="1">
    <location>
        <begin position="122"/>
        <end position="146"/>
    </location>
</feature>
<evidence type="ECO:0000313" key="2">
    <source>
        <dbReference type="EMBL" id="MCD7471375.1"/>
    </source>
</evidence>
<evidence type="ECO:0000313" key="3">
    <source>
        <dbReference type="Proteomes" id="UP000823775"/>
    </source>
</evidence>
<comment type="caution">
    <text evidence="2">The sequence shown here is derived from an EMBL/GenBank/DDBJ whole genome shotgun (WGS) entry which is preliminary data.</text>
</comment>
<dbReference type="EMBL" id="JACEIK010001674">
    <property type="protein sequence ID" value="MCD7471375.1"/>
    <property type="molecule type" value="Genomic_DNA"/>
</dbReference>
<dbReference type="Proteomes" id="UP000823775">
    <property type="component" value="Unassembled WGS sequence"/>
</dbReference>
<feature type="region of interest" description="Disordered" evidence="1">
    <location>
        <begin position="94"/>
        <end position="113"/>
    </location>
</feature>
<gene>
    <name evidence="2" type="ORF">HAX54_011781</name>
</gene>
<sequence length="173" mass="19897">MEKHHTNHTTQKEDDNRELNTGKEVENIVIPIKNPNKDNEEDLESRNNDQPHTTNTTLPNDPGDGNSNFLKLISGTSLEEDHDDDNICIKKHGHEFESSIDDEEGYNGDEGDSFEALDHEEEMRSFEATEEYASMDKEEEEEEEEEEIAIEVVDKSTEEEVEDPFTRKTLTLN</sequence>
<organism evidence="2 3">
    <name type="scientific">Datura stramonium</name>
    <name type="common">Jimsonweed</name>
    <name type="synonym">Common thornapple</name>
    <dbReference type="NCBI Taxonomy" id="4076"/>
    <lineage>
        <taxon>Eukaryota</taxon>
        <taxon>Viridiplantae</taxon>
        <taxon>Streptophyta</taxon>
        <taxon>Embryophyta</taxon>
        <taxon>Tracheophyta</taxon>
        <taxon>Spermatophyta</taxon>
        <taxon>Magnoliopsida</taxon>
        <taxon>eudicotyledons</taxon>
        <taxon>Gunneridae</taxon>
        <taxon>Pentapetalae</taxon>
        <taxon>asterids</taxon>
        <taxon>lamiids</taxon>
        <taxon>Solanales</taxon>
        <taxon>Solanaceae</taxon>
        <taxon>Solanoideae</taxon>
        <taxon>Datureae</taxon>
        <taxon>Datura</taxon>
    </lineage>
</organism>
<feature type="compositionally biased region" description="Acidic residues" evidence="1">
    <location>
        <begin position="137"/>
        <end position="146"/>
    </location>
</feature>
<feature type="region of interest" description="Disordered" evidence="1">
    <location>
        <begin position="1"/>
        <end position="68"/>
    </location>
</feature>
<name>A0ABS8TKD8_DATST</name>
<keyword evidence="3" id="KW-1185">Reference proteome</keyword>
<proteinExistence type="predicted"/>
<feature type="compositionally biased region" description="Acidic residues" evidence="1">
    <location>
        <begin position="98"/>
        <end position="113"/>
    </location>
</feature>
<protein>
    <submittedName>
        <fullName evidence="2">Uncharacterized protein</fullName>
    </submittedName>
</protein>
<feature type="compositionally biased region" description="Polar residues" evidence="1">
    <location>
        <begin position="50"/>
        <end position="68"/>
    </location>
</feature>
<feature type="region of interest" description="Disordered" evidence="1">
    <location>
        <begin position="154"/>
        <end position="173"/>
    </location>
</feature>
<accession>A0ABS8TKD8</accession>
<evidence type="ECO:0000256" key="1">
    <source>
        <dbReference type="SAM" id="MobiDB-lite"/>
    </source>
</evidence>
<feature type="compositionally biased region" description="Basic and acidic residues" evidence="1">
    <location>
        <begin position="1"/>
        <end position="26"/>
    </location>
</feature>